<evidence type="ECO:0000313" key="4">
    <source>
        <dbReference type="Proteomes" id="UP001197492"/>
    </source>
</evidence>
<organism evidence="1 3">
    <name type="scientific">Catenibacterium mitsuokai</name>
    <dbReference type="NCBI Taxonomy" id="100886"/>
    <lineage>
        <taxon>Bacteria</taxon>
        <taxon>Bacillati</taxon>
        <taxon>Bacillota</taxon>
        <taxon>Erysipelotrichia</taxon>
        <taxon>Erysipelotrichales</taxon>
        <taxon>Coprobacillaceae</taxon>
        <taxon>Catenibacterium</taxon>
    </lineage>
</organism>
<dbReference type="PANTHER" id="PTHR10000">
    <property type="entry name" value="PHOSPHOSERINE PHOSPHATASE"/>
    <property type="match status" value="1"/>
</dbReference>
<dbReference type="GO" id="GO:0016791">
    <property type="term" value="F:phosphatase activity"/>
    <property type="evidence" value="ECO:0007669"/>
    <property type="project" value="UniProtKB-ARBA"/>
</dbReference>
<dbReference type="InterPro" id="IPR006379">
    <property type="entry name" value="HAD-SF_hydro_IIB"/>
</dbReference>
<comment type="caution">
    <text evidence="1">The sequence shown here is derived from an EMBL/GenBank/DDBJ whole genome shotgun (WGS) entry which is preliminary data.</text>
</comment>
<dbReference type="Proteomes" id="UP001196408">
    <property type="component" value="Unassembled WGS sequence"/>
</dbReference>
<dbReference type="EMBL" id="JAHOEF010000013">
    <property type="protein sequence ID" value="MBV3382233.1"/>
    <property type="molecule type" value="Genomic_DNA"/>
</dbReference>
<dbReference type="GO" id="GO:0000287">
    <property type="term" value="F:magnesium ion binding"/>
    <property type="evidence" value="ECO:0007669"/>
    <property type="project" value="TreeGrafter"/>
</dbReference>
<accession>A0AAW4MQ10</accession>
<reference evidence="1 4" key="1">
    <citation type="submission" date="2021-06" db="EMBL/GenBank/DDBJ databases">
        <title>Collection of gut derived symbiotic bacterial strains cultured from healthy donors.</title>
        <authorList>
            <person name="Lin H."/>
            <person name="Littmann E."/>
            <person name="Pamer E.G."/>
        </authorList>
    </citation>
    <scope>NUCLEOTIDE SEQUENCE</scope>
    <source>
        <strain evidence="2 4">MSK.21.70</strain>
        <strain evidence="1">MSK.21.82</strain>
    </source>
</reference>
<gene>
    <name evidence="1" type="ORF">KSV97_03115</name>
    <name evidence="2" type="ORF">KSW06_03295</name>
</gene>
<keyword evidence="4" id="KW-1185">Reference proteome</keyword>
<dbReference type="Proteomes" id="UP001197492">
    <property type="component" value="Unassembled WGS sequence"/>
</dbReference>
<dbReference type="RefSeq" id="WP_217747224.1">
    <property type="nucleotide sequence ID" value="NZ_JAHOEB010000014.1"/>
</dbReference>
<name>A0AAW4MQ10_9FIRM</name>
<dbReference type="SFLD" id="SFLDS00003">
    <property type="entry name" value="Haloacid_Dehalogenase"/>
    <property type="match status" value="1"/>
</dbReference>
<evidence type="ECO:0000313" key="1">
    <source>
        <dbReference type="EMBL" id="MBV3382233.1"/>
    </source>
</evidence>
<evidence type="ECO:0000313" key="2">
    <source>
        <dbReference type="EMBL" id="MBV3392291.1"/>
    </source>
</evidence>
<dbReference type="AlphaFoldDB" id="A0AAW4MQ10"/>
<keyword evidence="1" id="KW-0378">Hydrolase</keyword>
<dbReference type="PANTHER" id="PTHR10000:SF8">
    <property type="entry name" value="HAD SUPERFAMILY HYDROLASE-LIKE, TYPE 3"/>
    <property type="match status" value="1"/>
</dbReference>
<evidence type="ECO:0000313" key="3">
    <source>
        <dbReference type="Proteomes" id="UP001196408"/>
    </source>
</evidence>
<dbReference type="SFLD" id="SFLDG01140">
    <property type="entry name" value="C2.B:_Phosphomannomutase_and_P"/>
    <property type="match status" value="1"/>
</dbReference>
<dbReference type="NCBIfam" id="TIGR00099">
    <property type="entry name" value="Cof-subfamily"/>
    <property type="match status" value="1"/>
</dbReference>
<dbReference type="InterPro" id="IPR000150">
    <property type="entry name" value="Cof"/>
</dbReference>
<sequence length="273" mass="31332">MYKMMLSDLDETLLIGQHVPVFNQEAIHEAKKHGLRFVVATGRSHRMIGDILKEIGTYDMPGEYSICFNGGLVVENKDFKILHFQGLDYELLKKCFDYGCKENLCMLVFTLDCCYIYNPDEFEVNRKIEQKTPMKVIHDHETEFLKNESIAKILLVKRDMNYLKKLRDEMYQNIGDQVELTFSSNRYLECNAIGINKGVGLKWLADYLNIDINDTIAIGDNYNDVSMIKEAGLGACVSCAHDDIKEISDYVCEKNFDEGAVKEVIETFVLKEA</sequence>
<dbReference type="EMBL" id="JAHOEL010000014">
    <property type="protein sequence ID" value="MBV3392291.1"/>
    <property type="molecule type" value="Genomic_DNA"/>
</dbReference>
<dbReference type="Pfam" id="PF08282">
    <property type="entry name" value="Hydrolase_3"/>
    <property type="match status" value="1"/>
</dbReference>
<dbReference type="GO" id="GO:0005829">
    <property type="term" value="C:cytosol"/>
    <property type="evidence" value="ECO:0007669"/>
    <property type="project" value="TreeGrafter"/>
</dbReference>
<dbReference type="NCBIfam" id="TIGR01484">
    <property type="entry name" value="HAD-SF-IIB"/>
    <property type="match status" value="1"/>
</dbReference>
<proteinExistence type="predicted"/>
<protein>
    <submittedName>
        <fullName evidence="1">HAD family hydrolase</fullName>
    </submittedName>
</protein>
<dbReference type="CDD" id="cd07516">
    <property type="entry name" value="HAD_Pase"/>
    <property type="match status" value="1"/>
</dbReference>